<dbReference type="PANTHER" id="PTHR41910">
    <property type="entry name" value="SUCCINATE DEHYDROGENASE 2 MEMBRANE SUBUNIT SDHC"/>
    <property type="match status" value="1"/>
</dbReference>
<dbReference type="GO" id="GO:0006099">
    <property type="term" value="P:tricarboxylic acid cycle"/>
    <property type="evidence" value="ECO:0007669"/>
    <property type="project" value="InterPro"/>
</dbReference>
<keyword evidence="8 13" id="KW-1133">Transmembrane helix</keyword>
<dbReference type="PIRSF" id="PIRSF000178">
    <property type="entry name" value="SDH_cyt_b560"/>
    <property type="match status" value="1"/>
</dbReference>
<evidence type="ECO:0000256" key="2">
    <source>
        <dbReference type="ARBA" id="ARBA00004370"/>
    </source>
</evidence>
<keyword evidence="6 13" id="KW-0812">Transmembrane</keyword>
<feature type="transmembrane region" description="Helical" evidence="13">
    <location>
        <begin position="95"/>
        <end position="114"/>
    </location>
</feature>
<evidence type="ECO:0000256" key="6">
    <source>
        <dbReference type="ARBA" id="ARBA00022692"/>
    </source>
</evidence>
<comment type="similarity">
    <text evidence="3">Belongs to the cytochrome b560 family.</text>
</comment>
<keyword evidence="15" id="KW-1185">Reference proteome</keyword>
<dbReference type="Proteomes" id="UP000296159">
    <property type="component" value="Unassembled WGS sequence"/>
</dbReference>
<comment type="cofactor">
    <cofactor evidence="12">
        <name>heme</name>
        <dbReference type="ChEBI" id="CHEBI:30413"/>
    </cofactor>
    <text evidence="12">The heme is bound between the two transmembrane subunits.</text>
</comment>
<proteinExistence type="inferred from homology"/>
<dbReference type="RefSeq" id="WP_136168325.1">
    <property type="nucleotide sequence ID" value="NZ_KZ819096.1"/>
</dbReference>
<evidence type="ECO:0000256" key="3">
    <source>
        <dbReference type="ARBA" id="ARBA00007244"/>
    </source>
</evidence>
<feature type="transmembrane region" description="Helical" evidence="13">
    <location>
        <begin position="61"/>
        <end position="83"/>
    </location>
</feature>
<dbReference type="SUPFAM" id="SSF81343">
    <property type="entry name" value="Fumarate reductase respiratory complex transmembrane subunits"/>
    <property type="match status" value="1"/>
</dbReference>
<accession>A0A2U1TN09</accession>
<dbReference type="InterPro" id="IPR039023">
    <property type="entry name" value="SdhC_prok"/>
</dbReference>
<gene>
    <name evidence="14" type="primary">sdhC</name>
    <name evidence="14" type="ORF">DDT56_21040</name>
</gene>
<sequence>MNPLRRQKGYLAFIGHRLSGLALTLFLPLHFLALGLALEGEAGLDRVIRFSDLPLVKAAEWGLVVALCLHASFGLRLLALEMLNWRDIRQARLGWIGWGAGFSLIVGTVFIMGVL</sequence>
<evidence type="ECO:0000256" key="12">
    <source>
        <dbReference type="PIRSR" id="PIRSR000178-1"/>
    </source>
</evidence>
<keyword evidence="5 12" id="KW-0349">Heme</keyword>
<dbReference type="Gene3D" id="1.20.1300.10">
    <property type="entry name" value="Fumarate reductase/succinate dehydrogenase, transmembrane subunit"/>
    <property type="match status" value="1"/>
</dbReference>
<evidence type="ECO:0000313" key="14">
    <source>
        <dbReference type="EMBL" id="PWC10776.1"/>
    </source>
</evidence>
<evidence type="ECO:0000256" key="9">
    <source>
        <dbReference type="ARBA" id="ARBA00023004"/>
    </source>
</evidence>
<dbReference type="InterPro" id="IPR034804">
    <property type="entry name" value="SQR/QFR_C/D"/>
</dbReference>
<evidence type="ECO:0000256" key="4">
    <source>
        <dbReference type="ARBA" id="ARBA00020076"/>
    </source>
</evidence>
<keyword evidence="10 13" id="KW-0472">Membrane</keyword>
<keyword evidence="7 12" id="KW-0479">Metal-binding</keyword>
<evidence type="ECO:0000256" key="8">
    <source>
        <dbReference type="ARBA" id="ARBA00022989"/>
    </source>
</evidence>
<dbReference type="InterPro" id="IPR000701">
    <property type="entry name" value="SuccDH_FuR_B_TM-su"/>
</dbReference>
<dbReference type="EMBL" id="QDKH01000034">
    <property type="protein sequence ID" value="PWC10776.1"/>
    <property type="molecule type" value="Genomic_DNA"/>
</dbReference>
<comment type="subcellular location">
    <subcellularLocation>
        <location evidence="2">Membrane</location>
    </subcellularLocation>
</comment>
<evidence type="ECO:0000256" key="7">
    <source>
        <dbReference type="ARBA" id="ARBA00022723"/>
    </source>
</evidence>
<dbReference type="GO" id="GO:0009055">
    <property type="term" value="F:electron transfer activity"/>
    <property type="evidence" value="ECO:0007669"/>
    <property type="project" value="InterPro"/>
</dbReference>
<dbReference type="InterPro" id="IPR014314">
    <property type="entry name" value="Succ_DH_cytb556"/>
</dbReference>
<organism evidence="14 15">
    <name type="scientific">Brenneria corticis</name>
    <dbReference type="NCBI Taxonomy" id="2173106"/>
    <lineage>
        <taxon>Bacteria</taxon>
        <taxon>Pseudomonadati</taxon>
        <taxon>Pseudomonadota</taxon>
        <taxon>Gammaproteobacteria</taxon>
        <taxon>Enterobacterales</taxon>
        <taxon>Pectobacteriaceae</taxon>
        <taxon>Brenneria</taxon>
    </lineage>
</organism>
<comment type="subunit">
    <text evidence="11">Part of an enzyme complex containing four subunits: a flavoprotein, an iron-sulfur protein, plus two membrane-anchoring proteins, SdhC and SdhD. The complex can form homotrimers.</text>
</comment>
<evidence type="ECO:0000256" key="13">
    <source>
        <dbReference type="SAM" id="Phobius"/>
    </source>
</evidence>
<dbReference type="NCBIfam" id="TIGR02970">
    <property type="entry name" value="succ_dehyd_cytB"/>
    <property type="match status" value="1"/>
</dbReference>
<evidence type="ECO:0000256" key="10">
    <source>
        <dbReference type="ARBA" id="ARBA00023136"/>
    </source>
</evidence>
<dbReference type="GO" id="GO:0046872">
    <property type="term" value="F:metal ion binding"/>
    <property type="evidence" value="ECO:0007669"/>
    <property type="project" value="UniProtKB-KW"/>
</dbReference>
<evidence type="ECO:0000313" key="15">
    <source>
        <dbReference type="Proteomes" id="UP000296159"/>
    </source>
</evidence>
<evidence type="ECO:0000256" key="11">
    <source>
        <dbReference type="ARBA" id="ARBA00025912"/>
    </source>
</evidence>
<protein>
    <recommendedName>
        <fullName evidence="4">Succinate dehydrogenase cytochrome b556 subunit</fullName>
    </recommendedName>
</protein>
<evidence type="ECO:0000256" key="5">
    <source>
        <dbReference type="ARBA" id="ARBA00022617"/>
    </source>
</evidence>
<comment type="caution">
    <text evidence="14">The sequence shown here is derived from an EMBL/GenBank/DDBJ whole genome shotgun (WGS) entry which is preliminary data.</text>
</comment>
<reference evidence="14 15" key="1">
    <citation type="submission" date="2018-04" db="EMBL/GenBank/DDBJ databases">
        <title>Brenneria corticis sp.nov.</title>
        <authorList>
            <person name="Li Y."/>
        </authorList>
    </citation>
    <scope>NUCLEOTIDE SEQUENCE [LARGE SCALE GENOMIC DNA]</scope>
    <source>
        <strain evidence="14 15">CFCC 11842</strain>
    </source>
</reference>
<dbReference type="Pfam" id="PF01127">
    <property type="entry name" value="Sdh_cyt"/>
    <property type="match status" value="1"/>
</dbReference>
<name>A0A2U1TN09_9GAMM</name>
<dbReference type="GO" id="GO:0016020">
    <property type="term" value="C:membrane"/>
    <property type="evidence" value="ECO:0007669"/>
    <property type="project" value="UniProtKB-SubCell"/>
</dbReference>
<keyword evidence="9 12" id="KW-0408">Iron</keyword>
<evidence type="ECO:0000256" key="1">
    <source>
        <dbReference type="ARBA" id="ARBA00004050"/>
    </source>
</evidence>
<dbReference type="AlphaFoldDB" id="A0A2U1TN09"/>
<comment type="function">
    <text evidence="1">Membrane-anchoring subunit of succinate dehydrogenase (SDH).</text>
</comment>
<dbReference type="PANTHER" id="PTHR41910:SF1">
    <property type="entry name" value="SUCCINATE DEHYDROGENASE HYDROPHOBIC MEMBRANE ANCHOR SUBUNIT"/>
    <property type="match status" value="1"/>
</dbReference>
<feature type="binding site" description="axial binding residue" evidence="12">
    <location>
        <position position="70"/>
    </location>
    <ligand>
        <name>heme</name>
        <dbReference type="ChEBI" id="CHEBI:30413"/>
        <note>ligand shared with second transmembrane subunit</note>
    </ligand>
    <ligandPart>
        <name>Fe</name>
        <dbReference type="ChEBI" id="CHEBI:18248"/>
    </ligandPart>
</feature>